<keyword evidence="6" id="KW-1185">Reference proteome</keyword>
<dbReference type="Pfam" id="PF00392">
    <property type="entry name" value="GntR"/>
    <property type="match status" value="1"/>
</dbReference>
<evidence type="ECO:0000256" key="2">
    <source>
        <dbReference type="ARBA" id="ARBA00023125"/>
    </source>
</evidence>
<evidence type="ECO:0000256" key="1">
    <source>
        <dbReference type="ARBA" id="ARBA00023015"/>
    </source>
</evidence>
<dbReference type="OrthoDB" id="9804020at2"/>
<name>A0A1A8T4Z3_9GAMM</name>
<dbReference type="PANTHER" id="PTHR38445">
    <property type="entry name" value="HTH-TYPE TRANSCRIPTIONAL REPRESSOR YTRA"/>
    <property type="match status" value="1"/>
</dbReference>
<dbReference type="PANTHER" id="PTHR38445:SF10">
    <property type="entry name" value="GNTR-FAMILY TRANSCRIPTIONAL REGULATOR"/>
    <property type="match status" value="1"/>
</dbReference>
<keyword evidence="2" id="KW-0238">DNA-binding</keyword>
<dbReference type="SUPFAM" id="SSF46785">
    <property type="entry name" value="Winged helix' DNA-binding domain"/>
    <property type="match status" value="1"/>
</dbReference>
<evidence type="ECO:0000256" key="3">
    <source>
        <dbReference type="ARBA" id="ARBA00023163"/>
    </source>
</evidence>
<dbReference type="PROSITE" id="PS50949">
    <property type="entry name" value="HTH_GNTR"/>
    <property type="match status" value="1"/>
</dbReference>
<accession>A0A1A8T4Z3</accession>
<dbReference type="InterPro" id="IPR000524">
    <property type="entry name" value="Tscrpt_reg_HTH_GntR"/>
</dbReference>
<evidence type="ECO:0000313" key="5">
    <source>
        <dbReference type="EMBL" id="SBS26239.1"/>
    </source>
</evidence>
<dbReference type="CDD" id="cd07377">
    <property type="entry name" value="WHTH_GntR"/>
    <property type="match status" value="1"/>
</dbReference>
<reference evidence="5 6" key="1">
    <citation type="submission" date="2016-06" db="EMBL/GenBank/DDBJ databases">
        <authorList>
            <person name="Kjaerup R.B."/>
            <person name="Dalgaard T.S."/>
            <person name="Juul-Madsen H.R."/>
        </authorList>
    </citation>
    <scope>NUCLEOTIDE SEQUENCE [LARGE SCALE GENOMIC DNA]</scope>
    <source>
        <strain evidence="5 6">CECT 8886</strain>
    </source>
</reference>
<evidence type="ECO:0000313" key="6">
    <source>
        <dbReference type="Proteomes" id="UP000092544"/>
    </source>
</evidence>
<dbReference type="AlphaFoldDB" id="A0A1A8T4Z3"/>
<dbReference type="GO" id="GO:0003677">
    <property type="term" value="F:DNA binding"/>
    <property type="evidence" value="ECO:0007669"/>
    <property type="project" value="UniProtKB-KW"/>
</dbReference>
<evidence type="ECO:0000259" key="4">
    <source>
        <dbReference type="PROSITE" id="PS50949"/>
    </source>
</evidence>
<dbReference type="InterPro" id="IPR036388">
    <property type="entry name" value="WH-like_DNA-bd_sf"/>
</dbReference>
<dbReference type="SMART" id="SM00345">
    <property type="entry name" value="HTH_GNTR"/>
    <property type="match status" value="1"/>
</dbReference>
<keyword evidence="1" id="KW-0805">Transcription regulation</keyword>
<dbReference type="Gene3D" id="1.10.10.10">
    <property type="entry name" value="Winged helix-like DNA-binding domain superfamily/Winged helix DNA-binding domain"/>
    <property type="match status" value="1"/>
</dbReference>
<dbReference type="InterPro" id="IPR036390">
    <property type="entry name" value="WH_DNA-bd_sf"/>
</dbReference>
<proteinExistence type="predicted"/>
<dbReference type="Proteomes" id="UP000092544">
    <property type="component" value="Unassembled WGS sequence"/>
</dbReference>
<protein>
    <submittedName>
        <fullName evidence="5">HTH-type transcriptional repressor YtrA</fullName>
    </submittedName>
</protein>
<dbReference type="GO" id="GO:0003700">
    <property type="term" value="F:DNA-binding transcription factor activity"/>
    <property type="evidence" value="ECO:0007669"/>
    <property type="project" value="InterPro"/>
</dbReference>
<keyword evidence="3" id="KW-0804">Transcription</keyword>
<dbReference type="EMBL" id="FLOB01000001">
    <property type="protein sequence ID" value="SBS26239.1"/>
    <property type="molecule type" value="Genomic_DNA"/>
</dbReference>
<feature type="domain" description="HTH gntR-type" evidence="4">
    <location>
        <begin position="9"/>
        <end position="77"/>
    </location>
</feature>
<dbReference type="STRING" id="1792290.MSP8886_00544"/>
<dbReference type="RefSeq" id="WP_067012405.1">
    <property type="nucleotide sequence ID" value="NZ_FLOB01000001.1"/>
</dbReference>
<sequence length="138" mass="15890">MQEQWNDEQPIYRQVRDRMVSLILAGELREGEALPSVRAVSTSYQINHLTVSKAYQSLVEEKLVEKRRGMGMFILGGARARILHAERALFFQSEIPKLKQRLTLLDISTNELIEQLSLETPPLNDITVDQLRLQKDSE</sequence>
<organism evidence="5 6">
    <name type="scientific">Marinomonas spartinae</name>
    <dbReference type="NCBI Taxonomy" id="1792290"/>
    <lineage>
        <taxon>Bacteria</taxon>
        <taxon>Pseudomonadati</taxon>
        <taxon>Pseudomonadota</taxon>
        <taxon>Gammaproteobacteria</taxon>
        <taxon>Oceanospirillales</taxon>
        <taxon>Oceanospirillaceae</taxon>
        <taxon>Marinomonas</taxon>
    </lineage>
</organism>
<dbReference type="Gene3D" id="6.10.250.1220">
    <property type="match status" value="1"/>
</dbReference>
<gene>
    <name evidence="5" type="primary">ytrA</name>
    <name evidence="5" type="ORF">MSP8886_00544</name>
</gene>